<reference evidence="5" key="1">
    <citation type="journal article" date="2019" name="Int. J. Syst. Evol. Microbiol.">
        <title>The Global Catalogue of Microorganisms (GCM) 10K type strain sequencing project: providing services to taxonomists for standard genome sequencing and annotation.</title>
        <authorList>
            <consortium name="The Broad Institute Genomics Platform"/>
            <consortium name="The Broad Institute Genome Sequencing Center for Infectious Disease"/>
            <person name="Wu L."/>
            <person name="Ma J."/>
        </authorList>
    </citation>
    <scope>NUCLEOTIDE SEQUENCE [LARGE SCALE GENOMIC DNA]</scope>
    <source>
        <strain evidence="5">JCM 4147</strain>
    </source>
</reference>
<keyword evidence="5" id="KW-1185">Reference proteome</keyword>
<dbReference type="EMBL" id="JBHSPU010000020">
    <property type="protein sequence ID" value="MFC5916269.1"/>
    <property type="molecule type" value="Genomic_DNA"/>
</dbReference>
<dbReference type="Proteomes" id="UP001596200">
    <property type="component" value="Unassembled WGS sequence"/>
</dbReference>
<dbReference type="PANTHER" id="PTHR22946:SF9">
    <property type="entry name" value="POLYKETIDE TRANSFERASE AF380"/>
    <property type="match status" value="1"/>
</dbReference>
<feature type="domain" description="Xaa-Pro dipeptidyl-peptidase C-terminal" evidence="3">
    <location>
        <begin position="321"/>
        <end position="557"/>
    </location>
</feature>
<dbReference type="InterPro" id="IPR029058">
    <property type="entry name" value="AB_hydrolase_fold"/>
</dbReference>
<evidence type="ECO:0000259" key="3">
    <source>
        <dbReference type="SMART" id="SM00939"/>
    </source>
</evidence>
<dbReference type="PANTHER" id="PTHR22946">
    <property type="entry name" value="DIENELACTONE HYDROLASE DOMAIN-CONTAINING PROTEIN-RELATED"/>
    <property type="match status" value="1"/>
</dbReference>
<dbReference type="InterPro" id="IPR008979">
    <property type="entry name" value="Galactose-bd-like_sf"/>
</dbReference>
<comment type="caution">
    <text evidence="4">The sequence shown here is derived from an EMBL/GenBank/DDBJ whole genome shotgun (WGS) entry which is preliminary data.</text>
</comment>
<dbReference type="SMART" id="SM00939">
    <property type="entry name" value="PepX_C"/>
    <property type="match status" value="1"/>
</dbReference>
<keyword evidence="2 4" id="KW-0378">Hydrolase</keyword>
<dbReference type="GO" id="GO:0016787">
    <property type="term" value="F:hydrolase activity"/>
    <property type="evidence" value="ECO:0007669"/>
    <property type="project" value="UniProtKB-KW"/>
</dbReference>
<dbReference type="RefSeq" id="WP_344507030.1">
    <property type="nucleotide sequence ID" value="NZ_BAAATU010000001.1"/>
</dbReference>
<sequence>MSFDSTPGNPFALGADELARLEAIREGMLDPSPRRIGRLDQWGLADTYETYAETAQYAEVSLTMSDGTVLDAALSVPRNLAPGQTCPAVVLPAPLINIGHRAYLGMFPRWALGGYVVLAYSQRGLADSTGEIQVAGPQDVADATEVLDWLVAQDGVDPDRIGLFGSSYGAGTSLLAAANDQRIKAVAGTSAWGDLFASLYENGTRHLKAFEALVQLFGEDRCSQEFRDVIGKIRDNTIDDEVREFAHARSPRHCLNAYNDAGTPILLTTAWHETIFSVPAVIDFFSHLTGPKSLLVQVGDHGNGELSGLAGLLSKPTEMSYRWMDHHLGGSAGDGREPRFGIRSEYMHNLLSDLRHDDWESYALPRKRFHLADTTAGERDGQLTEGQPQPGWTRSVKVTGQGTEAVVAPKLIQTGLAERMGLPHVYKTAEIDRGLAAVWATAPISQAMRVQGDLEVRVTVKPQQANAMIVAYLMDCDPATGKAAIITHAPYTLTDQQAGQGTTVTFPLQPAHYVLARGHQLQLIIDTHDPFFVEENTTTPVLALELTSPQGAESYIDIPIDTLD</sequence>
<comment type="similarity">
    <text evidence="1">Belongs to the AB hydrolase superfamily.</text>
</comment>
<dbReference type="Pfam" id="PF08530">
    <property type="entry name" value="PepX_C"/>
    <property type="match status" value="1"/>
</dbReference>
<gene>
    <name evidence="4" type="ORF">ACFP1B_23000</name>
</gene>
<dbReference type="SUPFAM" id="SSF49785">
    <property type="entry name" value="Galactose-binding domain-like"/>
    <property type="match status" value="1"/>
</dbReference>
<organism evidence="4 5">
    <name type="scientific">Streptomyces pulveraceus</name>
    <dbReference type="NCBI Taxonomy" id="68258"/>
    <lineage>
        <taxon>Bacteria</taxon>
        <taxon>Bacillati</taxon>
        <taxon>Actinomycetota</taxon>
        <taxon>Actinomycetes</taxon>
        <taxon>Kitasatosporales</taxon>
        <taxon>Streptomycetaceae</taxon>
        <taxon>Streptomyces</taxon>
    </lineage>
</organism>
<evidence type="ECO:0000256" key="2">
    <source>
        <dbReference type="ARBA" id="ARBA00022801"/>
    </source>
</evidence>
<accession>A0ABW1GN54</accession>
<dbReference type="InterPro" id="IPR050261">
    <property type="entry name" value="FrsA_esterase"/>
</dbReference>
<protein>
    <submittedName>
        <fullName evidence="4">CocE/NonD family hydrolase</fullName>
    </submittedName>
</protein>
<dbReference type="InterPro" id="IPR000383">
    <property type="entry name" value="Xaa-Pro-like_dom"/>
</dbReference>
<dbReference type="SUPFAM" id="SSF53474">
    <property type="entry name" value="alpha/beta-Hydrolases"/>
    <property type="match status" value="1"/>
</dbReference>
<evidence type="ECO:0000313" key="5">
    <source>
        <dbReference type="Proteomes" id="UP001596200"/>
    </source>
</evidence>
<dbReference type="Pfam" id="PF02129">
    <property type="entry name" value="Peptidase_S15"/>
    <property type="match status" value="1"/>
</dbReference>
<proteinExistence type="inferred from homology"/>
<evidence type="ECO:0000313" key="4">
    <source>
        <dbReference type="EMBL" id="MFC5916269.1"/>
    </source>
</evidence>
<dbReference type="Gene3D" id="2.60.120.260">
    <property type="entry name" value="Galactose-binding domain-like"/>
    <property type="match status" value="1"/>
</dbReference>
<evidence type="ECO:0000256" key="1">
    <source>
        <dbReference type="ARBA" id="ARBA00008645"/>
    </source>
</evidence>
<dbReference type="Gene3D" id="3.40.50.1820">
    <property type="entry name" value="alpha/beta hydrolase"/>
    <property type="match status" value="1"/>
</dbReference>
<dbReference type="InterPro" id="IPR013736">
    <property type="entry name" value="Xaa-Pro_dipept_C"/>
</dbReference>
<name>A0ABW1GN54_9ACTN</name>